<evidence type="ECO:0000313" key="2">
    <source>
        <dbReference type="EMBL" id="CAG9578052.1"/>
    </source>
</evidence>
<dbReference type="Gene3D" id="1.10.510.10">
    <property type="entry name" value="Transferase(Phosphotransferase) domain 1"/>
    <property type="match status" value="1"/>
</dbReference>
<evidence type="ECO:0000313" key="3">
    <source>
        <dbReference type="Proteomes" id="UP000789524"/>
    </source>
</evidence>
<protein>
    <submittedName>
        <fullName evidence="2">(African queen) hypothetical protein</fullName>
    </submittedName>
</protein>
<name>A0A8J2W8E3_9NEOP</name>
<feature type="region of interest" description="Disordered" evidence="1">
    <location>
        <begin position="62"/>
        <end position="81"/>
    </location>
</feature>
<organism evidence="2 3">
    <name type="scientific">Danaus chrysippus</name>
    <name type="common">African queen</name>
    <dbReference type="NCBI Taxonomy" id="151541"/>
    <lineage>
        <taxon>Eukaryota</taxon>
        <taxon>Metazoa</taxon>
        <taxon>Ecdysozoa</taxon>
        <taxon>Arthropoda</taxon>
        <taxon>Hexapoda</taxon>
        <taxon>Insecta</taxon>
        <taxon>Pterygota</taxon>
        <taxon>Neoptera</taxon>
        <taxon>Endopterygota</taxon>
        <taxon>Lepidoptera</taxon>
        <taxon>Glossata</taxon>
        <taxon>Ditrysia</taxon>
        <taxon>Papilionoidea</taxon>
        <taxon>Nymphalidae</taxon>
        <taxon>Danainae</taxon>
        <taxon>Danaini</taxon>
        <taxon>Danaina</taxon>
        <taxon>Danaus</taxon>
        <taxon>Anosia</taxon>
    </lineage>
</organism>
<evidence type="ECO:0000256" key="1">
    <source>
        <dbReference type="SAM" id="MobiDB-lite"/>
    </source>
</evidence>
<dbReference type="AlphaFoldDB" id="A0A8J2W8E3"/>
<comment type="caution">
    <text evidence="2">The sequence shown here is derived from an EMBL/GenBank/DDBJ whole genome shotgun (WGS) entry which is preliminary data.</text>
</comment>
<gene>
    <name evidence="2" type="ORF">DCHRY22_LOCUS12556</name>
</gene>
<reference evidence="2" key="1">
    <citation type="submission" date="2021-09" db="EMBL/GenBank/DDBJ databases">
        <authorList>
            <person name="Martin H S."/>
        </authorList>
    </citation>
    <scope>NUCLEOTIDE SEQUENCE</scope>
</reference>
<dbReference type="EMBL" id="CAKASE010000077">
    <property type="protein sequence ID" value="CAG9578052.1"/>
    <property type="molecule type" value="Genomic_DNA"/>
</dbReference>
<keyword evidence="3" id="KW-1185">Reference proteome</keyword>
<dbReference type="Proteomes" id="UP000789524">
    <property type="component" value="Unassembled WGS sequence"/>
</dbReference>
<accession>A0A8J2W8E3</accession>
<sequence>MAHRSTVTELPWERAAADDPRYASWARGDSSAGPWRKLEPGALELMRRALVAAPARRANLEQLREEPWSARDERREAARGE</sequence>
<proteinExistence type="predicted"/>